<gene>
    <name evidence="4" type="ORF">SAMN05216490_1949</name>
</gene>
<dbReference type="InterPro" id="IPR050832">
    <property type="entry name" value="Bact_Acetyltransf"/>
</dbReference>
<dbReference type="Pfam" id="PF00583">
    <property type="entry name" value="Acetyltransf_1"/>
    <property type="match status" value="1"/>
</dbReference>
<evidence type="ECO:0000259" key="3">
    <source>
        <dbReference type="PROSITE" id="PS51186"/>
    </source>
</evidence>
<dbReference type="SUPFAM" id="SSF55729">
    <property type="entry name" value="Acyl-CoA N-acyltransferases (Nat)"/>
    <property type="match status" value="1"/>
</dbReference>
<evidence type="ECO:0000313" key="4">
    <source>
        <dbReference type="EMBL" id="SDS85371.1"/>
    </source>
</evidence>
<keyword evidence="2" id="KW-0012">Acyltransferase</keyword>
<dbReference type="Gene3D" id="3.40.630.30">
    <property type="match status" value="1"/>
</dbReference>
<reference evidence="4 5" key="1">
    <citation type="submission" date="2016-10" db="EMBL/GenBank/DDBJ databases">
        <authorList>
            <person name="de Groot N.N."/>
        </authorList>
    </citation>
    <scope>NUCLEOTIDE SEQUENCE [LARGE SCALE GENOMIC DNA]</scope>
    <source>
        <strain evidence="4 5">MP1X4</strain>
    </source>
</reference>
<name>A0A1H1VLV6_MUCMA</name>
<keyword evidence="5" id="KW-1185">Reference proteome</keyword>
<dbReference type="AlphaFoldDB" id="A0A1H1VLV6"/>
<evidence type="ECO:0000256" key="2">
    <source>
        <dbReference type="ARBA" id="ARBA00023315"/>
    </source>
</evidence>
<dbReference type="STRING" id="652787.SAMN05216490_1949"/>
<dbReference type="CDD" id="cd04301">
    <property type="entry name" value="NAT_SF"/>
    <property type="match status" value="1"/>
</dbReference>
<keyword evidence="1 4" id="KW-0808">Transferase</keyword>
<proteinExistence type="predicted"/>
<dbReference type="PANTHER" id="PTHR43877:SF2">
    <property type="entry name" value="AMINOALKYLPHOSPHONATE N-ACETYLTRANSFERASE-RELATED"/>
    <property type="match status" value="1"/>
</dbReference>
<evidence type="ECO:0000256" key="1">
    <source>
        <dbReference type="ARBA" id="ARBA00022679"/>
    </source>
</evidence>
<dbReference type="Proteomes" id="UP000199679">
    <property type="component" value="Chromosome I"/>
</dbReference>
<accession>A0A1H1VLV6</accession>
<feature type="domain" description="N-acetyltransferase" evidence="3">
    <location>
        <begin position="5"/>
        <end position="155"/>
    </location>
</feature>
<organism evidence="4 5">
    <name type="scientific">Mucilaginibacter mallensis</name>
    <dbReference type="NCBI Taxonomy" id="652787"/>
    <lineage>
        <taxon>Bacteria</taxon>
        <taxon>Pseudomonadati</taxon>
        <taxon>Bacteroidota</taxon>
        <taxon>Sphingobacteriia</taxon>
        <taxon>Sphingobacteriales</taxon>
        <taxon>Sphingobacteriaceae</taxon>
        <taxon>Mucilaginibacter</taxon>
    </lineage>
</organism>
<evidence type="ECO:0000313" key="5">
    <source>
        <dbReference type="Proteomes" id="UP000199679"/>
    </source>
</evidence>
<sequence>MNLSPDIRLKRTNNTDPDFNSLVSLLDKFLQELNGEAQADYTPHNKLDYLDTAVVIYLNDKPVGCGCFKQYNDDSVEIKRMFVSPTARGNGIASGILKELELWAAEKGFKYTVLETLKTNTEAVNLYNKQNYKVIDNYGPYITLTNSVCLRKELQGIV</sequence>
<dbReference type="EMBL" id="LT629740">
    <property type="protein sequence ID" value="SDS85371.1"/>
    <property type="molecule type" value="Genomic_DNA"/>
</dbReference>
<dbReference type="PROSITE" id="PS51186">
    <property type="entry name" value="GNAT"/>
    <property type="match status" value="1"/>
</dbReference>
<protein>
    <submittedName>
        <fullName evidence="4">Acetyltransferase (GNAT) family protein</fullName>
    </submittedName>
</protein>
<dbReference type="PANTHER" id="PTHR43877">
    <property type="entry name" value="AMINOALKYLPHOSPHONATE N-ACETYLTRANSFERASE-RELATED-RELATED"/>
    <property type="match status" value="1"/>
</dbReference>
<dbReference type="OrthoDB" id="9803233at2"/>
<dbReference type="InterPro" id="IPR016181">
    <property type="entry name" value="Acyl_CoA_acyltransferase"/>
</dbReference>
<dbReference type="InterPro" id="IPR000182">
    <property type="entry name" value="GNAT_dom"/>
</dbReference>
<dbReference type="RefSeq" id="WP_091371671.1">
    <property type="nucleotide sequence ID" value="NZ_LT629740.1"/>
</dbReference>
<dbReference type="GO" id="GO:0016747">
    <property type="term" value="F:acyltransferase activity, transferring groups other than amino-acyl groups"/>
    <property type="evidence" value="ECO:0007669"/>
    <property type="project" value="InterPro"/>
</dbReference>